<evidence type="ECO:0000313" key="4">
    <source>
        <dbReference type="Proteomes" id="UP001183648"/>
    </source>
</evidence>
<keyword evidence="2" id="KW-0812">Transmembrane</keyword>
<proteinExistence type="predicted"/>
<feature type="transmembrane region" description="Helical" evidence="2">
    <location>
        <begin position="300"/>
        <end position="322"/>
    </location>
</feature>
<feature type="transmembrane region" description="Helical" evidence="2">
    <location>
        <begin position="223"/>
        <end position="241"/>
    </location>
</feature>
<protein>
    <submittedName>
        <fullName evidence="3">Uncharacterized protein</fullName>
    </submittedName>
</protein>
<keyword evidence="4" id="KW-1185">Reference proteome</keyword>
<feature type="compositionally biased region" description="Polar residues" evidence="1">
    <location>
        <begin position="7"/>
        <end position="25"/>
    </location>
</feature>
<dbReference type="EMBL" id="JAVDYG010000001">
    <property type="protein sequence ID" value="MDR7362092.1"/>
    <property type="molecule type" value="Genomic_DNA"/>
</dbReference>
<keyword evidence="2" id="KW-1133">Transmembrane helix</keyword>
<evidence type="ECO:0000256" key="2">
    <source>
        <dbReference type="SAM" id="Phobius"/>
    </source>
</evidence>
<evidence type="ECO:0000313" key="3">
    <source>
        <dbReference type="EMBL" id="MDR7362092.1"/>
    </source>
</evidence>
<feature type="transmembrane region" description="Helical" evidence="2">
    <location>
        <begin position="342"/>
        <end position="358"/>
    </location>
</feature>
<dbReference type="Proteomes" id="UP001183648">
    <property type="component" value="Unassembled WGS sequence"/>
</dbReference>
<gene>
    <name evidence="3" type="ORF">J2S63_001645</name>
</gene>
<comment type="caution">
    <text evidence="3">The sequence shown here is derived from an EMBL/GenBank/DDBJ whole genome shotgun (WGS) entry which is preliminary data.</text>
</comment>
<organism evidence="3 4">
    <name type="scientific">Nocardioides marmoribigeumensis</name>
    <dbReference type="NCBI Taxonomy" id="433649"/>
    <lineage>
        <taxon>Bacteria</taxon>
        <taxon>Bacillati</taxon>
        <taxon>Actinomycetota</taxon>
        <taxon>Actinomycetes</taxon>
        <taxon>Propionibacteriales</taxon>
        <taxon>Nocardioidaceae</taxon>
        <taxon>Nocardioides</taxon>
    </lineage>
</organism>
<keyword evidence="2" id="KW-0472">Membrane</keyword>
<name>A0ABU2BTY6_9ACTN</name>
<dbReference type="RefSeq" id="WP_310301095.1">
    <property type="nucleotide sequence ID" value="NZ_BAAAPS010000008.1"/>
</dbReference>
<evidence type="ECO:0000256" key="1">
    <source>
        <dbReference type="SAM" id="MobiDB-lite"/>
    </source>
</evidence>
<accession>A0ABU2BTY6</accession>
<feature type="transmembrane region" description="Helical" evidence="2">
    <location>
        <begin position="261"/>
        <end position="280"/>
    </location>
</feature>
<reference evidence="3 4" key="1">
    <citation type="submission" date="2023-07" db="EMBL/GenBank/DDBJ databases">
        <title>Sequencing the genomes of 1000 actinobacteria strains.</title>
        <authorList>
            <person name="Klenk H.-P."/>
        </authorList>
    </citation>
    <scope>NUCLEOTIDE SEQUENCE [LARGE SCALE GENOMIC DNA]</scope>
    <source>
        <strain evidence="3 4">DSM 19426</strain>
    </source>
</reference>
<feature type="region of interest" description="Disordered" evidence="1">
    <location>
        <begin position="1"/>
        <end position="37"/>
    </location>
</feature>
<sequence>MPETDHPQQIASQTRGLESISTRAPTGQAPEAPDAGPAELLPELEYACQVGRVDFNQLVTAAFLRQPTFNQDRTQRQAYEYYFPRLSASFETEHDGIARTYYATNVVAAAVLTNDKDLFLKLPDSLVQDVDAVGLLSRLTLLHIRARQYLDREDYRACLDPVFQVIVYCLSVFDSHANALITTDEEQEEAARRSALMSLLASESGRAEKYLWDLVSRKALLQYFYGMLTGLLLILVATPLLHAAPELFKSGSTTGNRNDVLQWALAGGAVGAFISVLQRITNGRFNLSRSTITLQKRKHVSVLMVLGALRPVVGAVFGVVLFTFQNAGLVPFRPADGVDQSVYFAALGFLVGFSERFARDMVLAAEPGTVGDSRVVQEQQVYPTPGAEIHVDRTSSGAAPR</sequence>